<evidence type="ECO:0000313" key="6">
    <source>
        <dbReference type="EMBL" id="CEG23720.1"/>
    </source>
</evidence>
<dbReference type="OrthoDB" id="9766299at2"/>
<reference evidence="6 7" key="1">
    <citation type="submission" date="2014-09" db="EMBL/GenBank/DDBJ databases">
        <authorList>
            <person name="Urmite Genomes Urmite Genomes"/>
        </authorList>
    </citation>
    <scope>NUCLEOTIDE SEQUENCE [LARGE SCALE GENOMIC DNA]</scope>
    <source>
        <strain evidence="6 7">ES2</strain>
    </source>
</reference>
<dbReference type="CDD" id="cd06423">
    <property type="entry name" value="CESA_like"/>
    <property type="match status" value="1"/>
</dbReference>
<accession>A0A098EPJ0</accession>
<dbReference type="GO" id="GO:0016757">
    <property type="term" value="F:glycosyltransferase activity"/>
    <property type="evidence" value="ECO:0007669"/>
    <property type="project" value="UniProtKB-KW"/>
</dbReference>
<organism evidence="6 7">
    <name type="scientific">Planococcus massiliensis</name>
    <dbReference type="NCBI Taxonomy" id="1499687"/>
    <lineage>
        <taxon>Bacteria</taxon>
        <taxon>Bacillati</taxon>
        <taxon>Bacillota</taxon>
        <taxon>Bacilli</taxon>
        <taxon>Bacillales</taxon>
        <taxon>Caryophanaceae</taxon>
        <taxon>Planococcus</taxon>
    </lineage>
</organism>
<dbReference type="InterPro" id="IPR029044">
    <property type="entry name" value="Nucleotide-diphossugar_trans"/>
</dbReference>
<dbReference type="STRING" id="1499687.BN1080_02724"/>
<keyword evidence="4" id="KW-0812">Transmembrane</keyword>
<keyword evidence="2" id="KW-0328">Glycosyltransferase</keyword>
<feature type="transmembrane region" description="Helical" evidence="4">
    <location>
        <begin position="346"/>
        <end position="368"/>
    </location>
</feature>
<evidence type="ECO:0000313" key="7">
    <source>
        <dbReference type="Proteomes" id="UP000043699"/>
    </source>
</evidence>
<protein>
    <submittedName>
        <fullName evidence="6">Poly-beta-1,6-N-acetyl-D-glucosamine synthase</fullName>
    </submittedName>
</protein>
<dbReference type="SUPFAM" id="SSF53448">
    <property type="entry name" value="Nucleotide-diphospho-sugar transferases"/>
    <property type="match status" value="1"/>
</dbReference>
<keyword evidence="3" id="KW-0808">Transferase</keyword>
<comment type="similarity">
    <text evidence="1">Belongs to the glycosyltransferase 2 family.</text>
</comment>
<gene>
    <name evidence="6" type="primary">pgaC</name>
    <name evidence="6" type="ORF">BN1080_02724</name>
</gene>
<dbReference type="RefSeq" id="WP_052652635.1">
    <property type="nucleotide sequence ID" value="NZ_CCXS01000001.1"/>
</dbReference>
<evidence type="ECO:0000256" key="2">
    <source>
        <dbReference type="ARBA" id="ARBA00022676"/>
    </source>
</evidence>
<feature type="transmembrane region" description="Helical" evidence="4">
    <location>
        <begin position="319"/>
        <end position="340"/>
    </location>
</feature>
<dbReference type="InterPro" id="IPR001173">
    <property type="entry name" value="Glyco_trans_2-like"/>
</dbReference>
<feature type="domain" description="Glycosyltransferase 2-like" evidence="5">
    <location>
        <begin position="46"/>
        <end position="241"/>
    </location>
</feature>
<proteinExistence type="inferred from homology"/>
<dbReference type="EMBL" id="CCXS01000001">
    <property type="protein sequence ID" value="CEG23720.1"/>
    <property type="molecule type" value="Genomic_DNA"/>
</dbReference>
<dbReference type="Pfam" id="PF00535">
    <property type="entry name" value="Glycos_transf_2"/>
    <property type="match status" value="1"/>
</dbReference>
<dbReference type="Pfam" id="PF03142">
    <property type="entry name" value="Chitin_synth_2"/>
    <property type="match status" value="1"/>
</dbReference>
<evidence type="ECO:0000256" key="4">
    <source>
        <dbReference type="SAM" id="Phobius"/>
    </source>
</evidence>
<keyword evidence="4" id="KW-1133">Transmembrane helix</keyword>
<evidence type="ECO:0000256" key="1">
    <source>
        <dbReference type="ARBA" id="ARBA00006739"/>
    </source>
</evidence>
<dbReference type="PANTHER" id="PTHR43630">
    <property type="entry name" value="POLY-BETA-1,6-N-ACETYL-D-GLUCOSAMINE SYNTHASE"/>
    <property type="match status" value="1"/>
</dbReference>
<sequence>MSVFLIICLIPWAVFFTIQLLYLVLALKMTKKDTSIRKDIEESKMSILVPAYNEAKVLASCFTGFQNLDYKNFELILINDGSDDETMKLLVDLLDLKEELLLAKDKLAYNPVIRTFVSATYPHVKVLDKVNGGKADALNAGADYASGDIIITLDADSILQKNALTHINEAMQDPNVIAGGGKVHVGQMYKESKPSFKGNGLTRYQLSDYMLSFYVKRFVQSKFGVVSVVSGAFGAFKAFALYEAGGYKKTIGEDMEITLRMQQLIKNTYTKGKLVFVPKAECYTEVPGDFKSLSKQRVRWQKGFIDALKMYHKGKVEKLGFKLVFFIFIDSLLPGVAGIFTTAFLAYGFITATVSDLTLLLLAMTAVLQITQRVGSYVVSNRYGHAYPKFDYFKITLFSAIELVSYRLLDAYYFLYGSMAYVLEREHTWNKLERTGIVSIYPTEPTISTPLPLVGALPIKEVAMEIAAVITPTPDFQEEPETVPELLQELVTKTVLDPIEDLVAEVSQESFHAAQGDEQRMNLH</sequence>
<dbReference type="PANTHER" id="PTHR43630:SF1">
    <property type="entry name" value="POLY-BETA-1,6-N-ACETYL-D-GLUCOSAMINE SYNTHASE"/>
    <property type="match status" value="1"/>
</dbReference>
<evidence type="ECO:0000259" key="5">
    <source>
        <dbReference type="Pfam" id="PF00535"/>
    </source>
</evidence>
<keyword evidence="4" id="KW-0472">Membrane</keyword>
<name>A0A098EPJ0_9BACL</name>
<keyword evidence="7" id="KW-1185">Reference proteome</keyword>
<dbReference type="AlphaFoldDB" id="A0A098EPJ0"/>
<dbReference type="Gene3D" id="3.90.550.10">
    <property type="entry name" value="Spore Coat Polysaccharide Biosynthesis Protein SpsA, Chain A"/>
    <property type="match status" value="1"/>
</dbReference>
<evidence type="ECO:0000256" key="3">
    <source>
        <dbReference type="ARBA" id="ARBA00022679"/>
    </source>
</evidence>
<dbReference type="Proteomes" id="UP000043699">
    <property type="component" value="Unassembled WGS sequence"/>
</dbReference>